<feature type="region of interest" description="Disordered" evidence="1">
    <location>
        <begin position="2065"/>
        <end position="2140"/>
    </location>
</feature>
<feature type="region of interest" description="Disordered" evidence="1">
    <location>
        <begin position="1190"/>
        <end position="1226"/>
    </location>
</feature>
<feature type="compositionally biased region" description="Basic and acidic residues" evidence="1">
    <location>
        <begin position="1552"/>
        <end position="1567"/>
    </location>
</feature>
<evidence type="ECO:0000256" key="2">
    <source>
        <dbReference type="SAM" id="Phobius"/>
    </source>
</evidence>
<feature type="region of interest" description="Disordered" evidence="1">
    <location>
        <begin position="1543"/>
        <end position="1580"/>
    </location>
</feature>
<feature type="compositionally biased region" description="Polar residues" evidence="1">
    <location>
        <begin position="1132"/>
        <end position="1147"/>
    </location>
</feature>
<feature type="region of interest" description="Disordered" evidence="1">
    <location>
        <begin position="1879"/>
        <end position="1929"/>
    </location>
</feature>
<reference evidence="3" key="2">
    <citation type="submission" date="2020-01" db="EMBL/GenBank/DDBJ databases">
        <authorList>
            <person name="Brankovics B."/>
            <person name="Van Diepeningen A.D."/>
            <person name="De Hoog G.S."/>
            <person name="Van Der Lee T.A.J."/>
            <person name="Waalwijk C."/>
        </authorList>
    </citation>
    <scope>NUCLEOTIDE SEQUENCE</scope>
    <source>
        <strain evidence="3">CBS 749.97</strain>
    </source>
</reference>
<feature type="region of interest" description="Disordered" evidence="1">
    <location>
        <begin position="1629"/>
        <end position="1668"/>
    </location>
</feature>
<feature type="compositionally biased region" description="Basic residues" evidence="1">
    <location>
        <begin position="1110"/>
        <end position="1124"/>
    </location>
</feature>
<feature type="compositionally biased region" description="Basic and acidic residues" evidence="1">
    <location>
        <begin position="1097"/>
        <end position="1106"/>
    </location>
</feature>
<keyword evidence="2" id="KW-1133">Transmembrane helix</keyword>
<feature type="region of interest" description="Disordered" evidence="1">
    <location>
        <begin position="1946"/>
        <end position="1979"/>
    </location>
</feature>
<geneLocation type="mitochondrion" evidence="3"/>
<feature type="compositionally biased region" description="Basic residues" evidence="1">
    <location>
        <begin position="2492"/>
        <end position="2505"/>
    </location>
</feature>
<protein>
    <submittedName>
        <fullName evidence="3">Uncharacterized protein</fullName>
    </submittedName>
</protein>
<gene>
    <name evidence="3" type="primary">orf2505</name>
</gene>
<feature type="transmembrane region" description="Helical" evidence="2">
    <location>
        <begin position="147"/>
        <end position="168"/>
    </location>
</feature>
<feature type="compositionally biased region" description="Polar residues" evidence="1">
    <location>
        <begin position="1881"/>
        <end position="1901"/>
    </location>
</feature>
<keyword evidence="2" id="KW-0472">Membrane</keyword>
<keyword evidence="2" id="KW-0812">Transmembrane</keyword>
<feature type="transmembrane region" description="Helical" evidence="2">
    <location>
        <begin position="216"/>
        <end position="236"/>
    </location>
</feature>
<evidence type="ECO:0000256" key="1">
    <source>
        <dbReference type="SAM" id="MobiDB-lite"/>
    </source>
</evidence>
<evidence type="ECO:0000313" key="3">
    <source>
        <dbReference type="EMBL" id="QJQ35422.1"/>
    </source>
</evidence>
<proteinExistence type="predicted"/>
<feature type="compositionally biased region" description="Basic and acidic residues" evidence="1">
    <location>
        <begin position="2116"/>
        <end position="2133"/>
    </location>
</feature>
<feature type="region of interest" description="Disordered" evidence="1">
    <location>
        <begin position="2447"/>
        <end position="2505"/>
    </location>
</feature>
<feature type="region of interest" description="Disordered" evidence="1">
    <location>
        <begin position="2202"/>
        <end position="2236"/>
    </location>
</feature>
<sequence length="2505" mass="283919">MIIFNNFIELIRYVFLHNVQLQLILKKYSCIAANLCLWKNYLRGLVSPFFNARLYQFLSIVFIGVFVQPIQIDWSLCIDPLRDFILNLESSSSQAKLNKMWNLDISPVIYSYSYSYRSLPGLRICIFIYIFINLIIIFPLVFIIQNYIFIILSLLSAILIKALALNFYNKHFKYYYDYMFAPTGLSSPSDKWKKLVYLVRQIVNNIYKIIKHLLKIWIISVILIFTFRSMIATMLLNLENKSLSIILTLVLPLPMFLYLLNFFIKYLKKEPIKDEDYYLYNDYVVERVNLYRITYITFINYLIRNFYSTISIVIMTIVFIVLFIALLIICKLCVHNWQTYKGAGSRQSTISSISRCKVINKNEPLALKSAFQTTAAYISAFIAITPFFQEGCNKGFMDYYMNTGKTKYYEWKKISYPNPRVIKKGSTVNIMENIQDKNKKDRENMLYIQDESTQKNLIANYKPQIEKSPILNMTWKLKYNEGIQRSIEKFTIKPVNYFTNPEYYGSVNLVLKGRFLIVLLIRRDSPGCVFMPTYCLPADKNDSKSFTKIRDTVNLLEHKYGIVMPRIGWEKANNRSNGLVIYTQGESIENKSLFKVWRPTLNYTEPELKTVENYYYWEEPRLRCKEFITKDFIKLKEKINATVKVQQNYLDRLLRDDLKLSKKTQKSFIERLAHIEYIVDQYYQELVKFYIIKGVKANPDNFSVNYEDNSKSRGKRGLGYENLKMLARRETEKSIIREKSLNPEKKEREQTTGELLELVKAKFDRFNSNNEYMDNTLYYFKTRRDYPIHSVLFSNNKRHLTLFSIYKNGVIEGYKEKSQTLGKLSSSLKLPLVESRIQLIKDMANHSRQFEDFNNFYGVSINRLTFEFFELISTKSIYFGISERDGTSQQLLDENTDCEVYSIIDIKNNSLQLPVVFNENESYKLTIPKYDYNLLDNTDEHTIRRFMDFIYHENSDGYLTYDSNEVNSIATGKWDSSEVNSIARGKKDSSEVNNAAKGKRVHFTKEDIDHKKGKIPGKYYRKVRFTKEDIDYKKGKKPGKYNDEMYLAIEERVGKAKEIREKDRQLALQKGLQEKRVKINDQVQVKLLVKDSVVSEEPLHEGEKNIPKSILKKSRDHYPKRRVRAMPAPQEPINSPAPQEPINSPAQHTGEKNIPKSILKKPTDHFPKHILNKCMDHPKYILDKSKPILNKSTDHYPKPNLKKSADHYPKRKPRMMLPTEKPIPPLPQKRKAIALLPPEEPINTPNPPKRRRVIALLPPEEPINTPSHPKGWVSAMPKGWVSAMPAPQEPINNPELAIKPSIDTSVWLVPDDEDIYGYSGDEDNTKNNDGGAVKVSAAQNNSGAAVEVSAVQEVDYAPPLVQSMQDSPGYMPYSEEAESLPNNDNNMDWHSTGEALGAGQVNESEVTLISADDIYRNYISKDGAPSPQFFIPEPSEDNISSMSYSPKYTEANQEQAGQILEPNLLNRGEEALPAPEIDANLAREVLMNASLGNQTVVETIDPSQLISILPISPMPVEAEDSPLSSIGDEELWKLEQEVYNREELAPSMEEEASGKEEGSTPSGKEDAAGNEDSSFSSIGNEELWKLEQEVYNREELVAIKEEEASVKTLDPFIPPAVVEVRDPEVIIISSDDSSSEDSYSEKTSSPAPVEVGDPAPVEAGNPAPVEAGDPEAIIISSDDSSSEAPSPEAYDDNLRYVAEAIQRERGYKYLTVAIDRMLAVMTPIGGGIEPRLVGVENNRCYCVEMTIDTNYRVFPRDILEVPDLHVNHHEVTLYLPPGVDSVNLSDAAQGYPDDIENLPEEDPENPVYYFNFFELVYLEEYIHPNNLEGSNNLERSNNIERSSFSFSEPIEDKEVVNSPNISLNKYNNERSPFNSVEIESRISSSASQAREVNMSEGSNSGEAVHSSYSDKRGSFGPPGRADNFSSGESEVTLISADDISRNYISKDGAPSPQFFIPEPSPPSIPIDSYSPRDSQEVGDTLEPNLLNREEEALPAPEIDANLAREVLMNASLGNQTVVETIDPSQLISILPISPMPVEAEDSPLSSIGDEELWKLEQEVYNREELAPSMEEEASGEVVTPKTTLSSESSYSERTPSPDGMEIDRDNPSITSPNIERGQDKSMDIDDNSSHPENPEGNAQYDTRMEDIDEVNQEGLVDTYPSLDFDPCGLSTDFFGYSYDGDMIIRSTQEIFNMQARYEDRVNNSQVSSPLGGDTEGRRLSIINPSYQRGENVDDRSRTEVARTALSDRQANQEQAGQILEPNLLNREEEALPAPSIEEESEDSLLSSIGDREMSELEREFNPNLSSEVEAAVETRDPSLLLPSQLIPIQAINSEPVGYLELLQSSIGEREFNPNPSSEVEAVSGGDVDASGDEIAPGEEYGSPREGAPYGIVTINRVEAVSQDVDASGDEIAPGEEYGSPREGAPYGVVTIHRVEAVSQDVDASGDEIASGEEYGSPEEGAPWGTFTIRASGDIDTSGVVDPPEEDAPECRRTRRGMRLRSGRLI</sequence>
<organism evidence="3">
    <name type="scientific">Gibberella nygamai</name>
    <name type="common">Bean root rot disease fungus</name>
    <name type="synonym">Fusarium nygamai</name>
    <dbReference type="NCBI Taxonomy" id="42673"/>
    <lineage>
        <taxon>Eukaryota</taxon>
        <taxon>Fungi</taxon>
        <taxon>Dikarya</taxon>
        <taxon>Ascomycota</taxon>
        <taxon>Pezizomycotina</taxon>
        <taxon>Sordariomycetes</taxon>
        <taxon>Hypocreomycetidae</taxon>
        <taxon>Hypocreales</taxon>
        <taxon>Nectriaceae</taxon>
        <taxon>Fusarium</taxon>
        <taxon>Fusarium fujikuroi species complex</taxon>
    </lineage>
</organism>
<feature type="compositionally biased region" description="Basic and acidic residues" evidence="1">
    <location>
        <begin position="1190"/>
        <end position="1208"/>
    </location>
</feature>
<accession>A0A6M4B508</accession>
<feature type="transmembrane region" description="Helical" evidence="2">
    <location>
        <begin position="242"/>
        <end position="264"/>
    </location>
</feature>
<feature type="region of interest" description="Disordered" evidence="1">
    <location>
        <begin position="2349"/>
        <end position="2387"/>
    </location>
</feature>
<keyword evidence="3" id="KW-0496">Mitochondrion</keyword>
<feature type="transmembrane region" description="Helical" evidence="2">
    <location>
        <begin position="306"/>
        <end position="329"/>
    </location>
</feature>
<reference evidence="3" key="1">
    <citation type="journal article" date="2020" name="Front. Microbiol.">
        <title>Detecting Introgression Between Members of the Fusarium fujikuroi and F. oxysporum Species Complexes by Comparative Mitogenomics.</title>
        <authorList>
            <person name="Brankovics B."/>
            <person name="van Diepeningen A.D."/>
            <person name="de Hoog G.S."/>
            <person name="van der Lee T.A.J."/>
            <person name="Waalwijk C."/>
        </authorList>
    </citation>
    <scope>NUCLEOTIDE SEQUENCE</scope>
    <source>
        <strain evidence="3">CBS 749.97</strain>
    </source>
</reference>
<name>A0A6M4B508_GIBNY</name>
<feature type="transmembrane region" description="Helical" evidence="2">
    <location>
        <begin position="121"/>
        <end position="141"/>
    </location>
</feature>
<feature type="region of interest" description="Disordered" evidence="1">
    <location>
        <begin position="1096"/>
        <end position="1153"/>
    </location>
</feature>
<dbReference type="EMBL" id="MT010926">
    <property type="protein sequence ID" value="QJQ35422.1"/>
    <property type="molecule type" value="Genomic_DNA"/>
</dbReference>